<dbReference type="EMBL" id="CP031194">
    <property type="protein sequence ID" value="AXG82710.1"/>
    <property type="molecule type" value="Genomic_DNA"/>
</dbReference>
<name>A0A345I186_9ACTN</name>
<dbReference type="Proteomes" id="UP000253868">
    <property type="component" value="Chromosome"/>
</dbReference>
<gene>
    <name evidence="2" type="ORF">DVK44_18225</name>
</gene>
<proteinExistence type="predicted"/>
<feature type="compositionally biased region" description="Pro residues" evidence="1">
    <location>
        <begin position="78"/>
        <end position="106"/>
    </location>
</feature>
<keyword evidence="3" id="KW-1185">Reference proteome</keyword>
<evidence type="ECO:0000313" key="3">
    <source>
        <dbReference type="Proteomes" id="UP000253868"/>
    </source>
</evidence>
<protein>
    <submittedName>
        <fullName evidence="2">Uncharacterized protein</fullName>
    </submittedName>
</protein>
<dbReference type="AlphaFoldDB" id="A0A345I186"/>
<dbReference type="OrthoDB" id="4295376at2"/>
<feature type="region of interest" description="Disordered" evidence="1">
    <location>
        <begin position="76"/>
        <end position="106"/>
    </location>
</feature>
<sequence>MVLLSATDCRYCEACWVNPVARARMRVAVDEGEGVRDLLCVRCAQGNFSRRVDLFPPFGIYRLTCRMVPLCNGKHGKPGPPKMPPDQGPALPPGPKPQSPPGTPPV</sequence>
<dbReference type="KEGG" id="spad:DVK44_18225"/>
<evidence type="ECO:0000256" key="1">
    <source>
        <dbReference type="SAM" id="MobiDB-lite"/>
    </source>
</evidence>
<reference evidence="3" key="1">
    <citation type="submission" date="2018-07" db="EMBL/GenBank/DDBJ databases">
        <authorList>
            <person name="Zhao J."/>
        </authorList>
    </citation>
    <scope>NUCLEOTIDE SEQUENCE [LARGE SCALE GENOMIC DNA]</scope>
    <source>
        <strain evidence="3">GSSD-12</strain>
    </source>
</reference>
<accession>A0A345I186</accession>
<organism evidence="2 3">
    <name type="scientific">Streptomyces paludis</name>
    <dbReference type="NCBI Taxonomy" id="2282738"/>
    <lineage>
        <taxon>Bacteria</taxon>
        <taxon>Bacillati</taxon>
        <taxon>Actinomycetota</taxon>
        <taxon>Actinomycetes</taxon>
        <taxon>Kitasatosporales</taxon>
        <taxon>Streptomycetaceae</taxon>
        <taxon>Streptomyces</taxon>
    </lineage>
</organism>
<evidence type="ECO:0000313" key="2">
    <source>
        <dbReference type="EMBL" id="AXG82710.1"/>
    </source>
</evidence>
<dbReference type="RefSeq" id="WP_114665246.1">
    <property type="nucleotide sequence ID" value="NZ_CP031194.1"/>
</dbReference>